<feature type="non-terminal residue" evidence="2">
    <location>
        <position position="1"/>
    </location>
</feature>
<dbReference type="InterPro" id="IPR010255">
    <property type="entry name" value="Haem_peroxidase_sf"/>
</dbReference>
<dbReference type="InterPro" id="IPR019791">
    <property type="entry name" value="Haem_peroxidase_animal"/>
</dbReference>
<keyword evidence="1 2" id="KW-0575">Peroxidase</keyword>
<keyword evidence="3" id="KW-1185">Reference proteome</keyword>
<evidence type="ECO:0000313" key="3">
    <source>
        <dbReference type="Proteomes" id="UP000825002"/>
    </source>
</evidence>
<sequence>MAITTTTTTTQSNDQSCRHSMCSLSSMYKVNTGDPLEASDSMEILSRVDLHSGSHVRSAISRCQEDQVMMCDPEFPYRMSDGSCNNLHHPTWGKANTCFARLLPPDYSDGQSAPRISVTGNPLPNPRILSAIVHRDFNYPATYTHFVMQYGQFFAHDIAFTPSSRTRKCFISHSPSLLHFFSDLTMTDSL</sequence>
<evidence type="ECO:0000313" key="2">
    <source>
        <dbReference type="EMBL" id="KAG9511035.1"/>
    </source>
</evidence>
<dbReference type="SUPFAM" id="SSF48113">
    <property type="entry name" value="Heme-dependent peroxidases"/>
    <property type="match status" value="1"/>
</dbReference>
<dbReference type="PROSITE" id="PS50292">
    <property type="entry name" value="PEROXIDASE_3"/>
    <property type="match status" value="1"/>
</dbReference>
<accession>A0ABQ7SCR6</accession>
<protein>
    <submittedName>
        <fullName evidence="2">Thyroid peroxidase</fullName>
    </submittedName>
</protein>
<name>A0ABQ7SCR6_9ACAR</name>
<dbReference type="GO" id="GO:0004601">
    <property type="term" value="F:peroxidase activity"/>
    <property type="evidence" value="ECO:0007669"/>
    <property type="project" value="UniProtKB-KW"/>
</dbReference>
<proteinExistence type="predicted"/>
<dbReference type="PANTHER" id="PTHR11475">
    <property type="entry name" value="OXIDASE/PEROXIDASE"/>
    <property type="match status" value="1"/>
</dbReference>
<dbReference type="Gene3D" id="1.10.640.10">
    <property type="entry name" value="Haem peroxidase domain superfamily, animal type"/>
    <property type="match status" value="1"/>
</dbReference>
<dbReference type="Pfam" id="PF03098">
    <property type="entry name" value="An_peroxidase"/>
    <property type="match status" value="1"/>
</dbReference>
<keyword evidence="1 2" id="KW-0560">Oxidoreductase</keyword>
<evidence type="ECO:0000256" key="1">
    <source>
        <dbReference type="ARBA" id="ARBA00022559"/>
    </source>
</evidence>
<comment type="caution">
    <text evidence="2">The sequence shown here is derived from an EMBL/GenBank/DDBJ whole genome shotgun (WGS) entry which is preliminary data.</text>
</comment>
<dbReference type="EMBL" id="JAIFTH010000040">
    <property type="protein sequence ID" value="KAG9511035.1"/>
    <property type="molecule type" value="Genomic_DNA"/>
</dbReference>
<organism evidence="2 3">
    <name type="scientific">Fragariocoptes setiger</name>
    <dbReference type="NCBI Taxonomy" id="1670756"/>
    <lineage>
        <taxon>Eukaryota</taxon>
        <taxon>Metazoa</taxon>
        <taxon>Ecdysozoa</taxon>
        <taxon>Arthropoda</taxon>
        <taxon>Chelicerata</taxon>
        <taxon>Arachnida</taxon>
        <taxon>Acari</taxon>
        <taxon>Acariformes</taxon>
        <taxon>Trombidiformes</taxon>
        <taxon>Prostigmata</taxon>
        <taxon>Eupodina</taxon>
        <taxon>Eriophyoidea</taxon>
        <taxon>Phytoptidae</taxon>
        <taxon>Fragariocoptes</taxon>
    </lineage>
</organism>
<dbReference type="PANTHER" id="PTHR11475:SF143">
    <property type="entry name" value="PUTATIVE-RELATED"/>
    <property type="match status" value="1"/>
</dbReference>
<gene>
    <name evidence="2" type="primary">TPO</name>
    <name evidence="2" type="ORF">GZH46_00408</name>
</gene>
<dbReference type="Proteomes" id="UP000825002">
    <property type="component" value="Unassembled WGS sequence"/>
</dbReference>
<reference evidence="2 3" key="1">
    <citation type="submission" date="2020-10" db="EMBL/GenBank/DDBJ databases">
        <authorList>
            <person name="Klimov P.B."/>
            <person name="Dyachkov S.M."/>
            <person name="Chetverikov P.E."/>
        </authorList>
    </citation>
    <scope>NUCLEOTIDE SEQUENCE [LARGE SCALE GENOMIC DNA]</scope>
    <source>
        <strain evidence="2">BMOC 18-1129-001#AD2665</strain>
        <tissue evidence="2">Entire mites</tissue>
    </source>
</reference>
<dbReference type="InterPro" id="IPR037120">
    <property type="entry name" value="Haem_peroxidase_sf_animal"/>
</dbReference>